<gene>
    <name evidence="1" type="ordered locus">SACOL1983</name>
</gene>
<dbReference type="RefSeq" id="WP_001790680.1">
    <property type="nucleotide sequence ID" value="NC_002951.2"/>
</dbReference>
<dbReference type="KEGG" id="sac:SACOL1983"/>
<dbReference type="HOGENOM" id="CLU_211656_0_0_9"/>
<protein>
    <submittedName>
        <fullName evidence="1">Uncharacterized protein</fullName>
    </submittedName>
</protein>
<dbReference type="Proteomes" id="UP000000530">
    <property type="component" value="Chromosome"/>
</dbReference>
<organism evidence="1 2">
    <name type="scientific">Staphylococcus aureus (strain COL)</name>
    <dbReference type="NCBI Taxonomy" id="93062"/>
    <lineage>
        <taxon>Bacteria</taxon>
        <taxon>Bacillati</taxon>
        <taxon>Bacillota</taxon>
        <taxon>Bacilli</taxon>
        <taxon>Bacillales</taxon>
        <taxon>Staphylococcaceae</taxon>
        <taxon>Staphylococcus</taxon>
    </lineage>
</organism>
<dbReference type="EMBL" id="CP000046">
    <property type="protein sequence ID" value="AAW36953.1"/>
    <property type="molecule type" value="Genomic_DNA"/>
</dbReference>
<evidence type="ECO:0000313" key="1">
    <source>
        <dbReference type="EMBL" id="AAW36953.1"/>
    </source>
</evidence>
<sequence length="57" mass="7139">MNVVAVNFKWSFELYMLKVENRAMNRVHNNIYNFNHNEKGRKKTKIYTQHRKYFKKM</sequence>
<reference evidence="1 2" key="1">
    <citation type="journal article" date="2005" name="J. Bacteriol.">
        <title>Insights on evolution of virulence and resistance from the complete genome analysis of an early methicillin-resistant Staphylococcus aureus strain and a biofilm-producing methicillin-resistant Staphylococcus epidermidis strain.</title>
        <authorList>
            <person name="Gill S.R."/>
            <person name="Fouts D.E."/>
            <person name="Archer G.L."/>
            <person name="Mongodin E.F."/>
            <person name="Deboy R.T."/>
            <person name="Ravel J."/>
            <person name="Paulsen I.T."/>
            <person name="Kolonay J.F."/>
            <person name="Brinkac L."/>
            <person name="Beanan M."/>
            <person name="Dodson R.J."/>
            <person name="Daugherty S.C."/>
            <person name="Madupu R."/>
            <person name="Angiuoli S.V."/>
            <person name="Durkin A.S."/>
            <person name="Haft D.H."/>
            <person name="Vamathevan J."/>
            <person name="Khouri H."/>
            <person name="Utterback T."/>
            <person name="Lee C."/>
            <person name="Dimitrov G."/>
            <person name="Jiang L."/>
            <person name="Qin H."/>
            <person name="Weidman J."/>
            <person name="Tran K."/>
            <person name="Kang K."/>
            <person name="Hance I.R."/>
            <person name="Nelson K.E."/>
            <person name="Fraser C.M."/>
        </authorList>
    </citation>
    <scope>NUCLEOTIDE SEQUENCE [LARGE SCALE GENOMIC DNA]</scope>
    <source>
        <strain evidence="1 2">COL</strain>
    </source>
</reference>
<proteinExistence type="predicted"/>
<name>A0A0H2WWR6_STAAC</name>
<accession>A0A0H2WWR6</accession>
<dbReference type="AlphaFoldDB" id="A0A0H2WWR6"/>
<evidence type="ECO:0000313" key="2">
    <source>
        <dbReference type="Proteomes" id="UP000000530"/>
    </source>
</evidence>